<evidence type="ECO:0000313" key="1">
    <source>
        <dbReference type="EMBL" id="EJW94199.1"/>
    </source>
</evidence>
<proteinExistence type="predicted"/>
<dbReference type="AlphaFoldDB" id="J9G3T4"/>
<comment type="caution">
    <text evidence="1">The sequence shown here is derived from an EMBL/GenBank/DDBJ whole genome shotgun (WGS) entry which is preliminary data.</text>
</comment>
<feature type="non-terminal residue" evidence="1">
    <location>
        <position position="198"/>
    </location>
</feature>
<accession>J9G3T4</accession>
<dbReference type="GO" id="GO:0051301">
    <property type="term" value="P:cell division"/>
    <property type="evidence" value="ECO:0007669"/>
    <property type="project" value="UniProtKB-KW"/>
</dbReference>
<protein>
    <submittedName>
        <fullName evidence="1">Cell division protein FtsQ</fullName>
    </submittedName>
</protein>
<keyword evidence="1" id="KW-0131">Cell cycle</keyword>
<name>J9G3T4_9ZZZZ</name>
<keyword evidence="1" id="KW-0132">Cell division</keyword>
<reference evidence="1" key="1">
    <citation type="journal article" date="2012" name="PLoS ONE">
        <title>Gene sets for utilization of primary and secondary nutrition supplies in the distal gut of endangered iberian lynx.</title>
        <authorList>
            <person name="Alcaide M."/>
            <person name="Messina E."/>
            <person name="Richter M."/>
            <person name="Bargiela R."/>
            <person name="Peplies J."/>
            <person name="Huws S.A."/>
            <person name="Newbold C.J."/>
            <person name="Golyshin P.N."/>
            <person name="Simon M.A."/>
            <person name="Lopez G."/>
            <person name="Yakimov M.M."/>
            <person name="Ferrer M."/>
        </authorList>
    </citation>
    <scope>NUCLEOTIDE SEQUENCE</scope>
</reference>
<organism evidence="1">
    <name type="scientific">gut metagenome</name>
    <dbReference type="NCBI Taxonomy" id="749906"/>
    <lineage>
        <taxon>unclassified sequences</taxon>
        <taxon>metagenomes</taxon>
        <taxon>organismal metagenomes</taxon>
    </lineage>
</organism>
<sequence>MKDSLEKHFVSEGDLISILKHADLNPIQRAMNDVNTEEIEQELLKNEMIANVEAYKTPSGIVKMEVMQKIPIIRIMSATGNYYVDNMGTTMPISRRYAAHVPIASGFVEKEFAVTDLYKFALFLQENEFWNDFIEQIYVFHDQEVELIPKVGNFRIMLGTIDDFRYKLDNLKLFYEQAIPKVGWEKYSMINLKYKNQD</sequence>
<gene>
    <name evidence="1" type="ORF">EVA_17694</name>
</gene>
<dbReference type="EMBL" id="AMCI01006511">
    <property type="protein sequence ID" value="EJW94199.1"/>
    <property type="molecule type" value="Genomic_DNA"/>
</dbReference>